<feature type="compositionally biased region" description="Low complexity" evidence="1">
    <location>
        <begin position="48"/>
        <end position="73"/>
    </location>
</feature>
<feature type="compositionally biased region" description="Basic residues" evidence="1">
    <location>
        <begin position="93"/>
        <end position="103"/>
    </location>
</feature>
<accession>A0A426YXI9</accession>
<protein>
    <submittedName>
        <fullName evidence="2">Uncharacterized protein</fullName>
    </submittedName>
</protein>
<feature type="compositionally biased region" description="Basic and acidic residues" evidence="1">
    <location>
        <begin position="38"/>
        <end position="47"/>
    </location>
</feature>
<evidence type="ECO:0000313" key="2">
    <source>
        <dbReference type="EMBL" id="RRT56435.1"/>
    </source>
</evidence>
<evidence type="ECO:0000256" key="1">
    <source>
        <dbReference type="SAM" id="MobiDB-lite"/>
    </source>
</evidence>
<name>A0A426YXI9_ENSVE</name>
<dbReference type="AlphaFoldDB" id="A0A426YXI9"/>
<dbReference type="EMBL" id="AMZH03009640">
    <property type="protein sequence ID" value="RRT56435.1"/>
    <property type="molecule type" value="Genomic_DNA"/>
</dbReference>
<evidence type="ECO:0000313" key="3">
    <source>
        <dbReference type="Proteomes" id="UP000287651"/>
    </source>
</evidence>
<gene>
    <name evidence="2" type="ORF">B296_00004517</name>
</gene>
<organism evidence="2 3">
    <name type="scientific">Ensete ventricosum</name>
    <name type="common">Abyssinian banana</name>
    <name type="synonym">Musa ensete</name>
    <dbReference type="NCBI Taxonomy" id="4639"/>
    <lineage>
        <taxon>Eukaryota</taxon>
        <taxon>Viridiplantae</taxon>
        <taxon>Streptophyta</taxon>
        <taxon>Embryophyta</taxon>
        <taxon>Tracheophyta</taxon>
        <taxon>Spermatophyta</taxon>
        <taxon>Magnoliopsida</taxon>
        <taxon>Liliopsida</taxon>
        <taxon>Zingiberales</taxon>
        <taxon>Musaceae</taxon>
        <taxon>Ensete</taxon>
    </lineage>
</organism>
<proteinExistence type="predicted"/>
<reference evidence="2 3" key="1">
    <citation type="journal article" date="2014" name="Agronomy (Basel)">
        <title>A Draft Genome Sequence for Ensete ventricosum, the Drought-Tolerant Tree Against Hunger.</title>
        <authorList>
            <person name="Harrison J."/>
            <person name="Moore K.A."/>
            <person name="Paszkiewicz K."/>
            <person name="Jones T."/>
            <person name="Grant M."/>
            <person name="Ambacheew D."/>
            <person name="Muzemil S."/>
            <person name="Studholme D.J."/>
        </authorList>
    </citation>
    <scope>NUCLEOTIDE SEQUENCE [LARGE SCALE GENOMIC DNA]</scope>
</reference>
<sequence>MGVLKPIKPLNSISLEVDDSNLHQCGVGSSVEPKIALRVRDPPDQRRTCSSPRSRRSASPVASRSPSPSTSSENRSRDFLDPSSLLPSANKKRDQHMKETRKTRKVWIALQPASEFRVRGEADVEIALDSPRFSPQLVPVGADAGRRGCSLQLH</sequence>
<feature type="region of interest" description="Disordered" evidence="1">
    <location>
        <begin position="24"/>
        <end position="103"/>
    </location>
</feature>
<comment type="caution">
    <text evidence="2">The sequence shown here is derived from an EMBL/GenBank/DDBJ whole genome shotgun (WGS) entry which is preliminary data.</text>
</comment>
<dbReference type="Proteomes" id="UP000287651">
    <property type="component" value="Unassembled WGS sequence"/>
</dbReference>